<reference evidence="1" key="1">
    <citation type="journal article" date="1997" name="Eur. J. Biochem.">
        <title>Evolution of the enzymatic characteristics of C4 phosphoenolpyruvate carboxylase--a comparison of the orthologous PPCA phosphoenolpyruvate carboxylases of Flaveria trinervia (C4) and Flaveria pringlei (C3).</title>
        <authorList>
            <person name="Svensson P."/>
            <person name="Blasing O.E."/>
            <person name="Westhoff P."/>
        </authorList>
    </citation>
    <scope>NUCLEOTIDE SEQUENCE</scope>
    <source>
        <tissue evidence="1">Fully expanded leaves</tissue>
    </source>
</reference>
<evidence type="ECO:0000313" key="1">
    <source>
        <dbReference type="EMBL" id="CAA88830.1"/>
    </source>
</evidence>
<proteinExistence type="evidence at transcript level"/>
<dbReference type="AlphaFoldDB" id="O65807"/>
<name>O65807_FLAPR</name>
<accession>O65807</accession>
<dbReference type="EMBL" id="Z48966">
    <property type="protein sequence ID" value="CAA88830.1"/>
    <property type="molecule type" value="mRNA"/>
</dbReference>
<sequence>MPCLLHVFLSVCIHHQSMHCRSCTMCIIDGGLSKKLMTYCALEYK</sequence>
<organism evidence="1">
    <name type="scientific">Flaveria pringlei</name>
    <dbReference type="NCBI Taxonomy" id="4226"/>
    <lineage>
        <taxon>Eukaryota</taxon>
        <taxon>Viridiplantae</taxon>
        <taxon>Streptophyta</taxon>
        <taxon>Embryophyta</taxon>
        <taxon>Tracheophyta</taxon>
        <taxon>Spermatophyta</taxon>
        <taxon>Magnoliopsida</taxon>
        <taxon>eudicotyledons</taxon>
        <taxon>Gunneridae</taxon>
        <taxon>Pentapetalae</taxon>
        <taxon>asterids</taxon>
        <taxon>campanulids</taxon>
        <taxon>Asterales</taxon>
        <taxon>Asteraceae</taxon>
        <taxon>Asteroideae</taxon>
        <taxon>Heliantheae alliance</taxon>
        <taxon>Tageteae</taxon>
        <taxon>Flaveria</taxon>
    </lineage>
</organism>
<protein>
    <submittedName>
        <fullName evidence="1">PCP1pri</fullName>
    </submittedName>
</protein>